<evidence type="ECO:0000313" key="2">
    <source>
        <dbReference type="Proteomes" id="UP000051450"/>
    </source>
</evidence>
<proteinExistence type="predicted"/>
<sequence>MRALIKRKGMVLMDIKNTPNTPTVITISATVSTKLLEIPARAPIKEMRNALNKNPLSNRRGSI</sequence>
<reference evidence="1 2" key="1">
    <citation type="journal article" date="2015" name="Genome Announc.">
        <title>Expanding the biotechnology potential of lactobacilli through comparative genomics of 213 strains and associated genera.</title>
        <authorList>
            <person name="Sun Z."/>
            <person name="Harris H.M."/>
            <person name="McCann A."/>
            <person name="Guo C."/>
            <person name="Argimon S."/>
            <person name="Zhang W."/>
            <person name="Yang X."/>
            <person name="Jeffery I.B."/>
            <person name="Cooney J.C."/>
            <person name="Kagawa T.F."/>
            <person name="Liu W."/>
            <person name="Song Y."/>
            <person name="Salvetti E."/>
            <person name="Wrobel A."/>
            <person name="Rasinkangas P."/>
            <person name="Parkhill J."/>
            <person name="Rea M.C."/>
            <person name="O'Sullivan O."/>
            <person name="Ritari J."/>
            <person name="Douillard F.P."/>
            <person name="Paul Ross R."/>
            <person name="Yang R."/>
            <person name="Briner A.E."/>
            <person name="Felis G.E."/>
            <person name="de Vos W.M."/>
            <person name="Barrangou R."/>
            <person name="Klaenhammer T.R."/>
            <person name="Caufield P.W."/>
            <person name="Cui Y."/>
            <person name="Zhang H."/>
            <person name="O'Toole P.W."/>
        </authorList>
    </citation>
    <scope>NUCLEOTIDE SEQUENCE [LARGE SCALE GENOMIC DNA]</scope>
    <source>
        <strain evidence="1 2">DSM 15638</strain>
    </source>
</reference>
<dbReference type="AlphaFoldDB" id="A0A0R1HIG6"/>
<comment type="caution">
    <text evidence="1">The sequence shown here is derived from an EMBL/GenBank/DDBJ whole genome shotgun (WGS) entry which is preliminary data.</text>
</comment>
<keyword evidence="2" id="KW-1185">Reference proteome</keyword>
<accession>A0A0R1HIG6</accession>
<evidence type="ECO:0000313" key="1">
    <source>
        <dbReference type="EMBL" id="KRK45880.1"/>
    </source>
</evidence>
<organism evidence="1 2">
    <name type="scientific">Dellaglioa algida DSM 15638</name>
    <dbReference type="NCBI Taxonomy" id="1423719"/>
    <lineage>
        <taxon>Bacteria</taxon>
        <taxon>Bacillati</taxon>
        <taxon>Bacillota</taxon>
        <taxon>Bacilli</taxon>
        <taxon>Lactobacillales</taxon>
        <taxon>Lactobacillaceae</taxon>
        <taxon>Dellaglioa</taxon>
    </lineage>
</organism>
<gene>
    <name evidence="1" type="ORF">FC66_GL001111</name>
</gene>
<dbReference type="EMBL" id="AZDI01000004">
    <property type="protein sequence ID" value="KRK45880.1"/>
    <property type="molecule type" value="Genomic_DNA"/>
</dbReference>
<name>A0A0R1HIG6_9LACO</name>
<protein>
    <submittedName>
        <fullName evidence="1">Uncharacterized protein</fullName>
    </submittedName>
</protein>
<dbReference type="Proteomes" id="UP000051450">
    <property type="component" value="Unassembled WGS sequence"/>
</dbReference>